<proteinExistence type="predicted"/>
<accession>A0ABY2XQQ0</accession>
<protein>
    <recommendedName>
        <fullName evidence="3">Protein phosphatase 2C domain-containing protein</fullName>
    </recommendedName>
</protein>
<dbReference type="Proteomes" id="UP000739180">
    <property type="component" value="Unassembled WGS sequence"/>
</dbReference>
<dbReference type="SUPFAM" id="SSF81606">
    <property type="entry name" value="PP2C-like"/>
    <property type="match status" value="1"/>
</dbReference>
<name>A0ABY2XQQ0_9GAMM</name>
<evidence type="ECO:0000313" key="2">
    <source>
        <dbReference type="Proteomes" id="UP000739180"/>
    </source>
</evidence>
<dbReference type="InterPro" id="IPR036457">
    <property type="entry name" value="PPM-type-like_dom_sf"/>
</dbReference>
<organism evidence="1 2">
    <name type="scientific">Alloalcanivorax gelatiniphagus</name>
    <dbReference type="NCBI Taxonomy" id="1194167"/>
    <lineage>
        <taxon>Bacteria</taxon>
        <taxon>Pseudomonadati</taxon>
        <taxon>Pseudomonadota</taxon>
        <taxon>Gammaproteobacteria</taxon>
        <taxon>Oceanospirillales</taxon>
        <taxon>Alcanivoracaceae</taxon>
        <taxon>Alloalcanivorax</taxon>
    </lineage>
</organism>
<reference evidence="1 2" key="1">
    <citation type="submission" date="2019-05" db="EMBL/GenBank/DDBJ databases">
        <title>Genome of Alcanivorax gelatiniphagus, an oil degrading marine bacteria.</title>
        <authorList>
            <person name="Kwon K.K."/>
        </authorList>
    </citation>
    <scope>NUCLEOTIDE SEQUENCE [LARGE SCALE GENOMIC DNA]</scope>
    <source>
        <strain evidence="1 2">MEBiC 08158</strain>
    </source>
</reference>
<dbReference type="EMBL" id="VCQT01000012">
    <property type="protein sequence ID" value="TMW14597.1"/>
    <property type="molecule type" value="Genomic_DNA"/>
</dbReference>
<comment type="caution">
    <text evidence="1">The sequence shown here is derived from an EMBL/GenBank/DDBJ whole genome shotgun (WGS) entry which is preliminary data.</text>
</comment>
<evidence type="ECO:0008006" key="3">
    <source>
        <dbReference type="Google" id="ProtNLM"/>
    </source>
</evidence>
<gene>
    <name evidence="1" type="ORF">FGS76_02055</name>
</gene>
<dbReference type="Gene3D" id="3.60.40.10">
    <property type="entry name" value="PPM-type phosphatase domain"/>
    <property type="match status" value="1"/>
</dbReference>
<evidence type="ECO:0000313" key="1">
    <source>
        <dbReference type="EMBL" id="TMW14597.1"/>
    </source>
</evidence>
<dbReference type="RefSeq" id="WP_138770964.1">
    <property type="nucleotide sequence ID" value="NZ_JBHSSX010000007.1"/>
</dbReference>
<sequence>MEIIWGSRKGNMRNRNNDAAALWLTSEGMAACVVDGAKKSESSGGLERKNLSCYWAESLVDEIRLLGAGCSNREIHNLLVRLHSGLRPAYIKDIASYQLLIIDSEGCLRVFHVGDCRLGVGGTNGISWITNPHRLIDELPNIFGLSQFDIDSATSCLVRSLNARRFVAPDVVSINFVCDRPLLLGTDGYWYEVFSRQIAQCDADDDSSYLIINPSLGKFESWTVRNLSDSPNFYLNYRATP</sequence>
<keyword evidence="2" id="KW-1185">Reference proteome</keyword>